<dbReference type="SMART" id="SM00493">
    <property type="entry name" value="TOPRIM"/>
    <property type="match status" value="1"/>
</dbReference>
<dbReference type="RefSeq" id="WP_168935480.1">
    <property type="nucleotide sequence ID" value="NZ_JABAFY010000016.1"/>
</dbReference>
<dbReference type="InterPro" id="IPR043764">
    <property type="entry name" value="DUF5710"/>
</dbReference>
<dbReference type="EMBL" id="JABAFY010000016">
    <property type="protein sequence ID" value="NME52087.1"/>
    <property type="molecule type" value="Genomic_DNA"/>
</dbReference>
<dbReference type="InterPro" id="IPR013610">
    <property type="entry name" value="ArdC_N"/>
</dbReference>
<dbReference type="Pfam" id="PF18818">
    <property type="entry name" value="MPTase-PolyVal"/>
    <property type="match status" value="1"/>
</dbReference>
<dbReference type="InterPro" id="IPR006171">
    <property type="entry name" value="TOPRIM_dom"/>
</dbReference>
<dbReference type="AlphaFoldDB" id="A0A848CI98"/>
<name>A0A848CI98_9BACT</name>
<dbReference type="CDD" id="cd01029">
    <property type="entry name" value="TOPRIM_primases"/>
    <property type="match status" value="1"/>
</dbReference>
<organism evidence="2 3">
    <name type="scientific">Desulfovibrio piger</name>
    <dbReference type="NCBI Taxonomy" id="901"/>
    <lineage>
        <taxon>Bacteria</taxon>
        <taxon>Pseudomonadati</taxon>
        <taxon>Thermodesulfobacteriota</taxon>
        <taxon>Desulfovibrionia</taxon>
        <taxon>Desulfovibrionales</taxon>
        <taxon>Desulfovibrionaceae</taxon>
        <taxon>Desulfovibrio</taxon>
    </lineage>
</organism>
<dbReference type="InterPro" id="IPR041459">
    <property type="entry name" value="MPTase-PolyVal"/>
</dbReference>
<feature type="domain" description="Toprim" evidence="1">
    <location>
        <begin position="633"/>
        <end position="716"/>
    </location>
</feature>
<accession>A0A848CI98</accession>
<dbReference type="GO" id="GO:0003697">
    <property type="term" value="F:single-stranded DNA binding"/>
    <property type="evidence" value="ECO:0007669"/>
    <property type="project" value="InterPro"/>
</dbReference>
<evidence type="ECO:0000313" key="2">
    <source>
        <dbReference type="EMBL" id="NME52087.1"/>
    </source>
</evidence>
<dbReference type="Proteomes" id="UP000522333">
    <property type="component" value="Unassembled WGS sequence"/>
</dbReference>
<dbReference type="Pfam" id="PF13362">
    <property type="entry name" value="Toprim_3"/>
    <property type="match status" value="1"/>
</dbReference>
<dbReference type="InterPro" id="IPR034154">
    <property type="entry name" value="TOPRIM_DnaG/twinkle"/>
</dbReference>
<dbReference type="Pfam" id="PF08401">
    <property type="entry name" value="ArdcN"/>
    <property type="match status" value="1"/>
</dbReference>
<evidence type="ECO:0000259" key="1">
    <source>
        <dbReference type="SMART" id="SM00493"/>
    </source>
</evidence>
<gene>
    <name evidence="2" type="ORF">HF854_06010</name>
</gene>
<dbReference type="Pfam" id="PF18974">
    <property type="entry name" value="DUF5710"/>
    <property type="match status" value="2"/>
</dbReference>
<reference evidence="2 3" key="1">
    <citation type="submission" date="2020-04" db="EMBL/GenBank/DDBJ databases">
        <authorList>
            <person name="Hitch T.C.A."/>
            <person name="Wylensek D."/>
            <person name="Clavel T."/>
        </authorList>
    </citation>
    <scope>NUCLEOTIDE SEQUENCE [LARGE SCALE GENOMIC DNA]</scope>
    <source>
        <strain evidence="2 3">PG-251-APC-1</strain>
    </source>
</reference>
<protein>
    <submittedName>
        <fullName evidence="2">DUF1738 domain-containing protein</fullName>
    </submittedName>
</protein>
<sequence>MMATNKKDRIPFHEEFAEKIIKMLEEGTAPWQKPWTPAQNMAPRNPLSGTVYRGVNRLHLAMQGYADPRWMTLKQANDAGYRIKQGSRSTPVVYYQFTREQDKMDENGQPVLGDDGTPVRETVELARPILRMARVFNAAQVENFPPIPEQEKAFAWNPQEKAEAVLANSGAIIRHDQRDRAFYRPSSDEIHLPPKTRFAQADQYYATALHELGHWTGHPDRLNREFGPFGSSTYAKEELRAEISSWMVGQDIGVGHDPGQHAAYVKSWIAALKDDPLEIMRACRDAERIHDFVLSMEMQKEKSVEHAMDEAPETMDMAPPPVQAAQERTYLHIPYQDKEQAKALGARWDARQKQWYAPEGTDLAPLRQYLSAPENKPSMEFASKTSQEKTYLHVPYKDKNVAKALGARWDARQKQWYAPEGTDLEPLQRFLPNPERCRDMDTLSPQEEFARKLADLGLDLKGQLPEMDGQIHRVPLLSKQGHGLDGSYCLHGDGRPAGWAQNHVTGDRVKLVASGVILSPAEIEKQRQERTARLQAQEQERAKAHEAAAQRCQAMWDSFSWASSSPYLERKGVSAFGLKEDQGNLIVPLKNAEGQLRGFQAIAPDGQKTFARGMEKKGNFHLIGADEKDLSQGEILLCEGYATGASLHMATGKAVAVAFDSGNLLPVAEAIRAKYPNAAITICADNDHSIQREGKPYNVGLEKAKMAAQKVNGSVKTPLFTEKEKSQGLTDFNDLHKARGLEAVRHQLGLGRKIEQEKELTR</sequence>
<proteinExistence type="predicted"/>
<comment type="caution">
    <text evidence="2">The sequence shown here is derived from an EMBL/GenBank/DDBJ whole genome shotgun (WGS) entry which is preliminary data.</text>
</comment>
<evidence type="ECO:0000313" key="3">
    <source>
        <dbReference type="Proteomes" id="UP000522333"/>
    </source>
</evidence>